<name>A0ABQ9ICP4_9NEOP</name>
<evidence type="ECO:0000313" key="15">
    <source>
        <dbReference type="Proteomes" id="UP001159363"/>
    </source>
</evidence>
<keyword evidence="9" id="KW-0560">Oxidoreductase</keyword>
<evidence type="ECO:0000256" key="12">
    <source>
        <dbReference type="ARBA" id="ARBA00023136"/>
    </source>
</evidence>
<evidence type="ECO:0000256" key="2">
    <source>
        <dbReference type="ARBA" id="ARBA00004174"/>
    </source>
</evidence>
<evidence type="ECO:0000256" key="4">
    <source>
        <dbReference type="ARBA" id="ARBA00010617"/>
    </source>
</evidence>
<evidence type="ECO:0000313" key="14">
    <source>
        <dbReference type="EMBL" id="KAJ8893663.1"/>
    </source>
</evidence>
<evidence type="ECO:0000256" key="8">
    <source>
        <dbReference type="ARBA" id="ARBA00022848"/>
    </source>
</evidence>
<evidence type="ECO:0000256" key="9">
    <source>
        <dbReference type="ARBA" id="ARBA00023002"/>
    </source>
</evidence>
<comment type="caution">
    <text evidence="14">The sequence shown here is derived from an EMBL/GenBank/DDBJ whole genome shotgun (WGS) entry which is preliminary data.</text>
</comment>
<keyword evidence="13" id="KW-1133">Transmembrane helix</keyword>
<dbReference type="Proteomes" id="UP001159363">
    <property type="component" value="Chromosome 2"/>
</dbReference>
<keyword evidence="11" id="KW-0503">Monooxygenase</keyword>
<keyword evidence="8" id="KW-0492">Microsome</keyword>
<comment type="similarity">
    <text evidence="4">Belongs to the cytochrome P450 family.</text>
</comment>
<dbReference type="PANTHER" id="PTHR24292">
    <property type="entry name" value="CYTOCHROME P450"/>
    <property type="match status" value="1"/>
</dbReference>
<organism evidence="14 15">
    <name type="scientific">Dryococelus australis</name>
    <dbReference type="NCBI Taxonomy" id="614101"/>
    <lineage>
        <taxon>Eukaryota</taxon>
        <taxon>Metazoa</taxon>
        <taxon>Ecdysozoa</taxon>
        <taxon>Arthropoda</taxon>
        <taxon>Hexapoda</taxon>
        <taxon>Insecta</taxon>
        <taxon>Pterygota</taxon>
        <taxon>Neoptera</taxon>
        <taxon>Polyneoptera</taxon>
        <taxon>Phasmatodea</taxon>
        <taxon>Verophasmatodea</taxon>
        <taxon>Anareolatae</taxon>
        <taxon>Phasmatidae</taxon>
        <taxon>Eurycanthinae</taxon>
        <taxon>Dryococelus</taxon>
    </lineage>
</organism>
<keyword evidence="7" id="KW-0256">Endoplasmic reticulum</keyword>
<feature type="transmembrane region" description="Helical" evidence="13">
    <location>
        <begin position="7"/>
        <end position="27"/>
    </location>
</feature>
<reference evidence="14 15" key="1">
    <citation type="submission" date="2023-02" db="EMBL/GenBank/DDBJ databases">
        <title>LHISI_Scaffold_Assembly.</title>
        <authorList>
            <person name="Stuart O.P."/>
            <person name="Cleave R."/>
            <person name="Magrath M.J.L."/>
            <person name="Mikheyev A.S."/>
        </authorList>
    </citation>
    <scope>NUCLEOTIDE SEQUENCE [LARGE SCALE GENOMIC DNA]</scope>
    <source>
        <strain evidence="14">Daus_M_001</strain>
        <tissue evidence="14">Leg muscle</tissue>
    </source>
</reference>
<dbReference type="InterPro" id="IPR001128">
    <property type="entry name" value="Cyt_P450"/>
</dbReference>
<keyword evidence="15" id="KW-1185">Reference proteome</keyword>
<keyword evidence="13" id="KW-0812">Transmembrane</keyword>
<dbReference type="EMBL" id="JARBHB010000002">
    <property type="protein sequence ID" value="KAJ8893663.1"/>
    <property type="molecule type" value="Genomic_DNA"/>
</dbReference>
<dbReference type="Gene3D" id="1.10.630.10">
    <property type="entry name" value="Cytochrome P450"/>
    <property type="match status" value="1"/>
</dbReference>
<gene>
    <name evidence="14" type="ORF">PR048_006263</name>
</gene>
<proteinExistence type="inferred from homology"/>
<dbReference type="InterPro" id="IPR036396">
    <property type="entry name" value="Cyt_P450_sf"/>
</dbReference>
<evidence type="ECO:0008006" key="16">
    <source>
        <dbReference type="Google" id="ProtNLM"/>
    </source>
</evidence>
<keyword evidence="10" id="KW-0408">Iron</keyword>
<sequence length="210" mass="24259">MAVIFDSLALDAISVLLAFFAILYFYVTRNFNYWKKRGVYYIPPTPFFGSISSILLLRESIGCWVARNYKKTIGKKFFGAYFVDKPAIVVRDLELVKNVLVKDAHAFLDRVFTAKEDLDPLISKNLFGLNGKKWRHLRVKLSPTFTSGKMKKMFYILEACGKELASCLERNASSGKFHYYEVFPFGCYFEDQKQSSPTFCQWAVEHVKLC</sequence>
<evidence type="ECO:0000256" key="13">
    <source>
        <dbReference type="SAM" id="Phobius"/>
    </source>
</evidence>
<evidence type="ECO:0000256" key="3">
    <source>
        <dbReference type="ARBA" id="ARBA00004406"/>
    </source>
</evidence>
<evidence type="ECO:0000256" key="11">
    <source>
        <dbReference type="ARBA" id="ARBA00023033"/>
    </source>
</evidence>
<dbReference type="SUPFAM" id="SSF48264">
    <property type="entry name" value="Cytochrome P450"/>
    <property type="match status" value="1"/>
</dbReference>
<evidence type="ECO:0000256" key="1">
    <source>
        <dbReference type="ARBA" id="ARBA00001971"/>
    </source>
</evidence>
<keyword evidence="5" id="KW-0349">Heme</keyword>
<evidence type="ECO:0000256" key="6">
    <source>
        <dbReference type="ARBA" id="ARBA00022723"/>
    </source>
</evidence>
<accession>A0ABQ9ICP4</accession>
<keyword evidence="12 13" id="KW-0472">Membrane</keyword>
<dbReference type="Pfam" id="PF00067">
    <property type="entry name" value="p450"/>
    <property type="match status" value="1"/>
</dbReference>
<protein>
    <recommendedName>
        <fullName evidence="16">Cytochrome P450</fullName>
    </recommendedName>
</protein>
<keyword evidence="6" id="KW-0479">Metal-binding</keyword>
<dbReference type="PANTHER" id="PTHR24292:SF45">
    <property type="entry name" value="CYTOCHROME P450 6G1-RELATED"/>
    <property type="match status" value="1"/>
</dbReference>
<comment type="subcellular location">
    <subcellularLocation>
        <location evidence="3">Endoplasmic reticulum membrane</location>
        <topology evidence="3">Peripheral membrane protein</topology>
    </subcellularLocation>
    <subcellularLocation>
        <location evidence="2">Microsome membrane</location>
        <topology evidence="2">Peripheral membrane protein</topology>
    </subcellularLocation>
</comment>
<evidence type="ECO:0000256" key="5">
    <source>
        <dbReference type="ARBA" id="ARBA00022617"/>
    </source>
</evidence>
<dbReference type="InterPro" id="IPR050476">
    <property type="entry name" value="Insect_CytP450_Detox"/>
</dbReference>
<comment type="cofactor">
    <cofactor evidence="1">
        <name>heme</name>
        <dbReference type="ChEBI" id="CHEBI:30413"/>
    </cofactor>
</comment>
<evidence type="ECO:0000256" key="7">
    <source>
        <dbReference type="ARBA" id="ARBA00022824"/>
    </source>
</evidence>
<evidence type="ECO:0000256" key="10">
    <source>
        <dbReference type="ARBA" id="ARBA00023004"/>
    </source>
</evidence>